<gene>
    <name evidence="1" type="ORF">CHK_0322</name>
</gene>
<accession>A0A0M2NI55</accession>
<sequence>MPFIKDGQAAFFSATKILKKENDIQHINKWQRILICIL</sequence>
<reference evidence="1 2" key="1">
    <citation type="submission" date="2015-04" db="EMBL/GenBank/DDBJ databases">
        <title>Draft genome sequence of bacteremic isolate Catabacter hongkongensis type strain HKU16T.</title>
        <authorList>
            <person name="Lau S.K."/>
            <person name="Teng J.L."/>
            <person name="Huang Y."/>
            <person name="Curreem S.O."/>
            <person name="Tsui S.K."/>
            <person name="Woo P.C."/>
        </authorList>
    </citation>
    <scope>NUCLEOTIDE SEQUENCE [LARGE SCALE GENOMIC DNA]</scope>
    <source>
        <strain evidence="1 2">HKU16</strain>
    </source>
</reference>
<keyword evidence="2" id="KW-1185">Reference proteome</keyword>
<evidence type="ECO:0000313" key="2">
    <source>
        <dbReference type="Proteomes" id="UP000034076"/>
    </source>
</evidence>
<evidence type="ECO:0000313" key="1">
    <source>
        <dbReference type="EMBL" id="KKI52214.1"/>
    </source>
</evidence>
<dbReference type="AlphaFoldDB" id="A0A0M2NI55"/>
<dbReference type="EMBL" id="LAYJ01000033">
    <property type="protein sequence ID" value="KKI52214.1"/>
    <property type="molecule type" value="Genomic_DNA"/>
</dbReference>
<organism evidence="1 2">
    <name type="scientific">Christensenella hongkongensis</name>
    <dbReference type="NCBI Taxonomy" id="270498"/>
    <lineage>
        <taxon>Bacteria</taxon>
        <taxon>Bacillati</taxon>
        <taxon>Bacillota</taxon>
        <taxon>Clostridia</taxon>
        <taxon>Christensenellales</taxon>
        <taxon>Christensenellaceae</taxon>
        <taxon>Christensenella</taxon>
    </lineage>
</organism>
<name>A0A0M2NI55_9FIRM</name>
<proteinExistence type="predicted"/>
<comment type="caution">
    <text evidence="1">The sequence shown here is derived from an EMBL/GenBank/DDBJ whole genome shotgun (WGS) entry which is preliminary data.</text>
</comment>
<dbReference type="Proteomes" id="UP000034076">
    <property type="component" value="Unassembled WGS sequence"/>
</dbReference>
<protein>
    <submittedName>
        <fullName evidence="1">Uncharacterized protein</fullName>
    </submittedName>
</protein>